<accession>A0A432XPI7</accession>
<reference evidence="2" key="1">
    <citation type="journal article" date="2018" name="Front. Microbiol.">
        <title>Genome-Based Analysis Reveals the Taxonomy and Diversity of the Family Idiomarinaceae.</title>
        <authorList>
            <person name="Liu Y."/>
            <person name="Lai Q."/>
            <person name="Shao Z."/>
        </authorList>
    </citation>
    <scope>NUCLEOTIDE SEQUENCE [LARGE SCALE GENOMIC DNA]</scope>
    <source>
        <strain evidence="2">SW15</strain>
    </source>
</reference>
<name>A0A432XPI7_9GAMM</name>
<gene>
    <name evidence="1" type="ORF">CWE21_00360</name>
</gene>
<dbReference type="EMBL" id="PIPT01000001">
    <property type="protein sequence ID" value="RUO50592.1"/>
    <property type="molecule type" value="Genomic_DNA"/>
</dbReference>
<dbReference type="RefSeq" id="WP_126832084.1">
    <property type="nucleotide sequence ID" value="NZ_PIPT01000001.1"/>
</dbReference>
<keyword evidence="2" id="KW-1185">Reference proteome</keyword>
<proteinExistence type="predicted"/>
<comment type="caution">
    <text evidence="1">The sequence shown here is derived from an EMBL/GenBank/DDBJ whole genome shotgun (WGS) entry which is preliminary data.</text>
</comment>
<evidence type="ECO:0000313" key="2">
    <source>
        <dbReference type="Proteomes" id="UP000286678"/>
    </source>
</evidence>
<protein>
    <submittedName>
        <fullName evidence="1">CopG family transcriptional regulator</fullName>
    </submittedName>
</protein>
<dbReference type="AlphaFoldDB" id="A0A432XPI7"/>
<sequence length="83" mass="9845">MTRQSITLTEQNDLWLREHVESTGEYASKSELINDLIRRARRVEMINEKLAQAELSGYTSQSEDDILREFKREFKRNVAKKRS</sequence>
<organism evidence="1 2">
    <name type="scientific">Pseudidiomarina aquimaris</name>
    <dbReference type="NCBI Taxonomy" id="641841"/>
    <lineage>
        <taxon>Bacteria</taxon>
        <taxon>Pseudomonadati</taxon>
        <taxon>Pseudomonadota</taxon>
        <taxon>Gammaproteobacteria</taxon>
        <taxon>Alteromonadales</taxon>
        <taxon>Idiomarinaceae</taxon>
        <taxon>Pseudidiomarina</taxon>
    </lineage>
</organism>
<dbReference type="OrthoDB" id="517416at2"/>
<evidence type="ECO:0000313" key="1">
    <source>
        <dbReference type="EMBL" id="RUO50592.1"/>
    </source>
</evidence>
<dbReference type="Proteomes" id="UP000286678">
    <property type="component" value="Unassembled WGS sequence"/>
</dbReference>